<dbReference type="Gene3D" id="3.30.559.70">
    <property type="entry name" value="Choline/Carnitine o-acyltransferase, domain 2"/>
    <property type="match status" value="1"/>
</dbReference>
<dbReference type="Gene3D" id="3.30.559.10">
    <property type="entry name" value="Chloramphenicol acetyltransferase-like domain"/>
    <property type="match status" value="1"/>
</dbReference>
<gene>
    <name evidence="6" type="ORF">CONCODRAFT_6549</name>
</gene>
<dbReference type="GO" id="GO:0016746">
    <property type="term" value="F:acyltransferase activity"/>
    <property type="evidence" value="ECO:0007669"/>
    <property type="project" value="UniProtKB-KW"/>
</dbReference>
<keyword evidence="3 6" id="KW-0012">Acyltransferase</keyword>
<dbReference type="SUPFAM" id="SSF52777">
    <property type="entry name" value="CoA-dependent acyltransferases"/>
    <property type="match status" value="2"/>
</dbReference>
<evidence type="ECO:0000259" key="5">
    <source>
        <dbReference type="Pfam" id="PF00755"/>
    </source>
</evidence>
<dbReference type="Proteomes" id="UP000070444">
    <property type="component" value="Unassembled WGS sequence"/>
</dbReference>
<evidence type="ECO:0000313" key="7">
    <source>
        <dbReference type="Proteomes" id="UP000070444"/>
    </source>
</evidence>
<evidence type="ECO:0000313" key="6">
    <source>
        <dbReference type="EMBL" id="KXN70844.1"/>
    </source>
</evidence>
<sequence length="587" mass="66268">MVLKLNNILKVKQQIKSCRLYSTQQVKTFEYQSKLPRLPVPSLQHTLELYEKSTLPLRFKDDDNGVQESIRDFIKPGGQGQELQKRLEAYDKQHPNNWLEDIWLDKAYLSWRGPSFLNVNFWAEFVDHPDGLDPSPSTQSANPIQLERASGLIHQLLNFNDKLNREEIAPDMSKEGPLCMNQYKHIFGTSRVPKPGCDVLISPHPTTSNYIVLSYKDRLVKVPVYTENAAVDHLVQAEHQLPIGVLTTEHRDTWTEARSHLEGLSKRNAENLKTIDDALFVVCLDTLSIGNDQNETHHYLMHRYDAGINGEHSPADAITVGRIMTETIVNETDTQGNFSKDVEIQPIQLLNWDTDSKIKSTIETAKTNANKLSFSFRSELSVYDDYGANFLKKGKVSPDAYVQMALQLAYYRTHGEPCATYETASTRGFLHGRTETVRSCSWESYIFTQVANDSHAKRSQKQEALNIAIKSHIDYMKKASAGLGVDRHLLGLRCMLKPDEPVPSLFTNPYFAKSGTYVLSTSNMSPGTYLYGGFAPVTEDGYGVNYAISKDNIRYSCSDWATSAVTDHKALKKEINRALDDMGELLG</sequence>
<dbReference type="PANTHER" id="PTHR22589">
    <property type="entry name" value="CARNITINE O-ACYLTRANSFERASE"/>
    <property type="match status" value="1"/>
</dbReference>
<name>A0A137P7D0_CONC2</name>
<evidence type="ECO:0000256" key="1">
    <source>
        <dbReference type="ARBA" id="ARBA00005232"/>
    </source>
</evidence>
<evidence type="ECO:0000256" key="4">
    <source>
        <dbReference type="PIRSR" id="PIRSR600542-1"/>
    </source>
</evidence>
<accession>A0A137P7D0</accession>
<dbReference type="OrthoDB" id="240216at2759"/>
<proteinExistence type="inferred from homology"/>
<evidence type="ECO:0000256" key="2">
    <source>
        <dbReference type="ARBA" id="ARBA00022679"/>
    </source>
</evidence>
<keyword evidence="7" id="KW-1185">Reference proteome</keyword>
<dbReference type="InterPro" id="IPR000542">
    <property type="entry name" value="Carn_acyl_trans"/>
</dbReference>
<dbReference type="InterPro" id="IPR039551">
    <property type="entry name" value="Cho/carn_acyl_trans"/>
</dbReference>
<dbReference type="STRING" id="796925.A0A137P7D0"/>
<reference evidence="6 7" key="1">
    <citation type="journal article" date="2015" name="Genome Biol. Evol.">
        <title>Phylogenomic analyses indicate that early fungi evolved digesting cell walls of algal ancestors of land plants.</title>
        <authorList>
            <person name="Chang Y."/>
            <person name="Wang S."/>
            <person name="Sekimoto S."/>
            <person name="Aerts A.L."/>
            <person name="Choi C."/>
            <person name="Clum A."/>
            <person name="LaButti K.M."/>
            <person name="Lindquist E.A."/>
            <person name="Yee Ngan C."/>
            <person name="Ohm R.A."/>
            <person name="Salamov A.A."/>
            <person name="Grigoriev I.V."/>
            <person name="Spatafora J.W."/>
            <person name="Berbee M.L."/>
        </authorList>
    </citation>
    <scope>NUCLEOTIDE SEQUENCE [LARGE SCALE GENOMIC DNA]</scope>
    <source>
        <strain evidence="6 7">NRRL 28638</strain>
    </source>
</reference>
<keyword evidence="2 6" id="KW-0808">Transferase</keyword>
<dbReference type="InterPro" id="IPR042231">
    <property type="entry name" value="Cho/carn_acyl_trans_2"/>
</dbReference>
<protein>
    <submittedName>
        <fullName evidence="6">Acyltransferase ChoActase/COT/CPT</fullName>
    </submittedName>
</protein>
<evidence type="ECO:0000256" key="3">
    <source>
        <dbReference type="ARBA" id="ARBA00023315"/>
    </source>
</evidence>
<dbReference type="InterPro" id="IPR023213">
    <property type="entry name" value="CAT-like_dom_sf"/>
</dbReference>
<feature type="domain" description="Choline/carnitine acyltransferase" evidence="5">
    <location>
        <begin position="38"/>
        <end position="576"/>
    </location>
</feature>
<dbReference type="Pfam" id="PF00755">
    <property type="entry name" value="Carn_acyltransf"/>
    <property type="match status" value="1"/>
</dbReference>
<dbReference type="PANTHER" id="PTHR22589:SF107">
    <property type="entry name" value="CHOLINE_CARNITINE ACYLTRANSFERASE DOMAIN-CONTAINING PROTEIN"/>
    <property type="match status" value="1"/>
</dbReference>
<comment type="similarity">
    <text evidence="1">Belongs to the carnitine/choline acetyltransferase family.</text>
</comment>
<dbReference type="EMBL" id="KQ964491">
    <property type="protein sequence ID" value="KXN70844.1"/>
    <property type="molecule type" value="Genomic_DNA"/>
</dbReference>
<feature type="active site" description="Proton acceptor" evidence="4">
    <location>
        <position position="312"/>
    </location>
</feature>
<dbReference type="OMA" id="FRMYNIC"/>
<dbReference type="AlphaFoldDB" id="A0A137P7D0"/>
<organism evidence="6 7">
    <name type="scientific">Conidiobolus coronatus (strain ATCC 28846 / CBS 209.66 / NRRL 28638)</name>
    <name type="common">Delacroixia coronata</name>
    <dbReference type="NCBI Taxonomy" id="796925"/>
    <lineage>
        <taxon>Eukaryota</taxon>
        <taxon>Fungi</taxon>
        <taxon>Fungi incertae sedis</taxon>
        <taxon>Zoopagomycota</taxon>
        <taxon>Entomophthoromycotina</taxon>
        <taxon>Entomophthoromycetes</taxon>
        <taxon>Entomophthorales</taxon>
        <taxon>Ancylistaceae</taxon>
        <taxon>Conidiobolus</taxon>
    </lineage>
</organism>